<gene>
    <name evidence="6" type="ORF">MAG551_00616</name>
</gene>
<dbReference type="Gene3D" id="1.10.150.20">
    <property type="entry name" value="5' to 3' exonuclease, C-terminal subdomain"/>
    <property type="match status" value="1"/>
</dbReference>
<comment type="caution">
    <text evidence="6">The sequence shown here is derived from an EMBL/GenBank/DDBJ whole genome shotgun (WGS) entry which is preliminary data.</text>
</comment>
<dbReference type="PANTHER" id="PTHR42646">
    <property type="entry name" value="FLAP ENDONUCLEASE XNI"/>
    <property type="match status" value="1"/>
</dbReference>
<dbReference type="GO" id="GO:0033567">
    <property type="term" value="P:DNA replication, Okazaki fragment processing"/>
    <property type="evidence" value="ECO:0007669"/>
    <property type="project" value="InterPro"/>
</dbReference>
<dbReference type="InterPro" id="IPR036279">
    <property type="entry name" value="5-3_exonuclease_C_sf"/>
</dbReference>
<dbReference type="AlphaFoldDB" id="A0A941W1J7"/>
<feature type="domain" description="5'-3' exonuclease" evidence="5">
    <location>
        <begin position="3"/>
        <end position="258"/>
    </location>
</feature>
<dbReference type="GO" id="GO:0008409">
    <property type="term" value="F:5'-3' exonuclease activity"/>
    <property type="evidence" value="ECO:0007669"/>
    <property type="project" value="InterPro"/>
</dbReference>
<evidence type="ECO:0000256" key="2">
    <source>
        <dbReference type="ARBA" id="ARBA00022801"/>
    </source>
</evidence>
<dbReference type="Pfam" id="PF02739">
    <property type="entry name" value="5_3_exonuc_N"/>
    <property type="match status" value="1"/>
</dbReference>
<dbReference type="CDD" id="cd09859">
    <property type="entry name" value="PIN_53EXO"/>
    <property type="match status" value="1"/>
</dbReference>
<dbReference type="Proteomes" id="UP000722750">
    <property type="component" value="Unassembled WGS sequence"/>
</dbReference>
<dbReference type="Gene3D" id="3.40.50.1010">
    <property type="entry name" value="5'-nuclease"/>
    <property type="match status" value="1"/>
</dbReference>
<protein>
    <submittedName>
        <fullName evidence="6">DNA polymerase I</fullName>
    </submittedName>
</protein>
<name>A0A941W1J7_9BACT</name>
<dbReference type="FunFam" id="1.10.150.20:FF:000003">
    <property type="entry name" value="DNA polymerase I"/>
    <property type="match status" value="1"/>
</dbReference>
<dbReference type="InterPro" id="IPR002421">
    <property type="entry name" value="5-3_exonuclease"/>
</dbReference>
<dbReference type="InterPro" id="IPR038969">
    <property type="entry name" value="FEN"/>
</dbReference>
<keyword evidence="4" id="KW-0238">DNA-binding</keyword>
<keyword evidence="3" id="KW-0269">Exonuclease</keyword>
<dbReference type="InterPro" id="IPR008918">
    <property type="entry name" value="HhH2"/>
</dbReference>
<evidence type="ECO:0000313" key="6">
    <source>
        <dbReference type="EMBL" id="MBS1257572.1"/>
    </source>
</evidence>
<dbReference type="GO" id="GO:0003677">
    <property type="term" value="F:DNA binding"/>
    <property type="evidence" value="ECO:0007669"/>
    <property type="project" value="UniProtKB-KW"/>
</dbReference>
<sequence>MSENFFIIDGHSQLYQAYYAITGLTTPTGQPINAVYGFTKMLRKIIKEDKPCYMAIAFDTKGPTFRHKEYKEYKSHRKPTPDDLASQIPLLYDVINAYNIPLFAIQGFEADDIIGTISKKLSKESIECTIITIDKDMDQLIDKHIRIFNPRKKEIRDTEKLRKEKGIEPANVIDILALGGDSSDNIPGIPGIGYKTALNLIKEWKSLENVISNVDKIKGKKKQENLLKYTELARLSKRLATINTEVPLDFNLEACHLTNFNNIRLNELFTNYGFNSFIADKHDNN</sequence>
<keyword evidence="2" id="KW-0378">Hydrolase</keyword>
<reference evidence="6" key="1">
    <citation type="journal article" date="2021" name="ISME J.">
        <title>Fine-scale metabolic discontinuity in a stratified prokaryote microbiome of a Red Sea deep halocline.</title>
        <authorList>
            <person name="Michoud G."/>
            <person name="Ngugi D.K."/>
            <person name="Barozzi A."/>
            <person name="Merlino G."/>
            <person name="Calleja M.L."/>
            <person name="Delgado-Huertas A."/>
            <person name="Moran X.A.G."/>
            <person name="Daffonchio D."/>
        </authorList>
    </citation>
    <scope>NUCLEOTIDE SEQUENCE</scope>
    <source>
        <strain evidence="6">SuakinDeep_MAG55_1</strain>
    </source>
</reference>
<evidence type="ECO:0000313" key="7">
    <source>
        <dbReference type="Proteomes" id="UP000722750"/>
    </source>
</evidence>
<dbReference type="SUPFAM" id="SSF88723">
    <property type="entry name" value="PIN domain-like"/>
    <property type="match status" value="1"/>
</dbReference>
<accession>A0A941W1J7</accession>
<dbReference type="EMBL" id="JAANXD010000027">
    <property type="protein sequence ID" value="MBS1257572.1"/>
    <property type="molecule type" value="Genomic_DNA"/>
</dbReference>
<dbReference type="PANTHER" id="PTHR42646:SF2">
    <property type="entry name" value="5'-3' EXONUCLEASE FAMILY PROTEIN"/>
    <property type="match status" value="1"/>
</dbReference>
<proteinExistence type="predicted"/>
<dbReference type="Pfam" id="PF01367">
    <property type="entry name" value="5_3_exonuc"/>
    <property type="match status" value="1"/>
</dbReference>
<evidence type="ECO:0000256" key="1">
    <source>
        <dbReference type="ARBA" id="ARBA00022722"/>
    </source>
</evidence>
<dbReference type="SUPFAM" id="SSF47807">
    <property type="entry name" value="5' to 3' exonuclease, C-terminal subdomain"/>
    <property type="match status" value="1"/>
</dbReference>
<keyword evidence="1" id="KW-0540">Nuclease</keyword>
<evidence type="ECO:0000256" key="4">
    <source>
        <dbReference type="ARBA" id="ARBA00023125"/>
    </source>
</evidence>
<dbReference type="InterPro" id="IPR020045">
    <property type="entry name" value="DNA_polI_H3TH"/>
</dbReference>
<evidence type="ECO:0000256" key="3">
    <source>
        <dbReference type="ARBA" id="ARBA00022839"/>
    </source>
</evidence>
<dbReference type="FunFam" id="3.40.50.1010:FF:000001">
    <property type="entry name" value="DNA polymerase I"/>
    <property type="match status" value="1"/>
</dbReference>
<dbReference type="InterPro" id="IPR020046">
    <property type="entry name" value="5-3_exonucl_a-hlix_arch_N"/>
</dbReference>
<dbReference type="GO" id="GO:0017108">
    <property type="term" value="F:5'-flap endonuclease activity"/>
    <property type="evidence" value="ECO:0007669"/>
    <property type="project" value="InterPro"/>
</dbReference>
<dbReference type="InterPro" id="IPR029060">
    <property type="entry name" value="PIN-like_dom_sf"/>
</dbReference>
<dbReference type="SMART" id="SM00475">
    <property type="entry name" value="53EXOc"/>
    <property type="match status" value="1"/>
</dbReference>
<dbReference type="CDD" id="cd09898">
    <property type="entry name" value="H3TH_53EXO"/>
    <property type="match status" value="1"/>
</dbReference>
<organism evidence="6 7">
    <name type="scientific">Candidatus Scalindua arabica</name>
    <dbReference type="NCBI Taxonomy" id="1127984"/>
    <lineage>
        <taxon>Bacteria</taxon>
        <taxon>Pseudomonadati</taxon>
        <taxon>Planctomycetota</taxon>
        <taxon>Candidatus Brocadiia</taxon>
        <taxon>Candidatus Brocadiales</taxon>
        <taxon>Candidatus Scalinduaceae</taxon>
        <taxon>Candidatus Scalindua</taxon>
    </lineage>
</organism>
<evidence type="ECO:0000259" key="5">
    <source>
        <dbReference type="SMART" id="SM00475"/>
    </source>
</evidence>
<dbReference type="SMART" id="SM00279">
    <property type="entry name" value="HhH2"/>
    <property type="match status" value="1"/>
</dbReference>